<reference evidence="3" key="1">
    <citation type="journal article" date="2016" name="Front. Microbiol.">
        <title>Molecular Keys to the Janthinobacterium and Duganella spp. Interaction with the Plant Pathogen Fusarium graminearum.</title>
        <authorList>
            <person name="Haack F.S."/>
            <person name="Poehlein A."/>
            <person name="Kroger C."/>
            <person name="Voigt C.A."/>
            <person name="Piepenbring M."/>
            <person name="Bode H.B."/>
            <person name="Daniel R."/>
            <person name="Schafer W."/>
            <person name="Streit W.R."/>
        </authorList>
    </citation>
    <scope>NUCLEOTIDE SEQUENCE [LARGE SCALE GENOMIC DNA]</scope>
    <source>
        <strain evidence="3">T54</strain>
    </source>
</reference>
<gene>
    <name evidence="2" type="ORF">DUPY_06920</name>
</gene>
<accession>A0A1E7X6B1</accession>
<dbReference type="EMBL" id="LROM01000047">
    <property type="protein sequence ID" value="OFA08563.1"/>
    <property type="molecule type" value="Genomic_DNA"/>
</dbReference>
<dbReference type="RefSeq" id="WP_070246417.1">
    <property type="nucleotide sequence ID" value="NZ_LROM01000047.1"/>
</dbReference>
<dbReference type="AlphaFoldDB" id="A0A1E7X6B1"/>
<evidence type="ECO:0000313" key="2">
    <source>
        <dbReference type="EMBL" id="OFA08563.1"/>
    </source>
</evidence>
<name>A0A1E7X6B1_9BURK</name>
<evidence type="ECO:0000256" key="1">
    <source>
        <dbReference type="SAM" id="MobiDB-lite"/>
    </source>
</evidence>
<feature type="compositionally biased region" description="Low complexity" evidence="1">
    <location>
        <begin position="48"/>
        <end position="60"/>
    </location>
</feature>
<keyword evidence="3" id="KW-1185">Reference proteome</keyword>
<comment type="caution">
    <text evidence="2">The sequence shown here is derived from an EMBL/GenBank/DDBJ whole genome shotgun (WGS) entry which is preliminary data.</text>
</comment>
<feature type="region of interest" description="Disordered" evidence="1">
    <location>
        <begin position="48"/>
        <end position="69"/>
    </location>
</feature>
<protein>
    <submittedName>
        <fullName evidence="2">Uncharacterized protein</fullName>
    </submittedName>
</protein>
<evidence type="ECO:0000313" key="3">
    <source>
        <dbReference type="Proteomes" id="UP000175989"/>
    </source>
</evidence>
<organism evidence="2 3">
    <name type="scientific">Duganella phyllosphaerae</name>
    <dbReference type="NCBI Taxonomy" id="762836"/>
    <lineage>
        <taxon>Bacteria</taxon>
        <taxon>Pseudomonadati</taxon>
        <taxon>Pseudomonadota</taxon>
        <taxon>Betaproteobacteria</taxon>
        <taxon>Burkholderiales</taxon>
        <taxon>Oxalobacteraceae</taxon>
        <taxon>Telluria group</taxon>
        <taxon>Duganella</taxon>
    </lineage>
</organism>
<proteinExistence type="predicted"/>
<dbReference type="Proteomes" id="UP000175989">
    <property type="component" value="Unassembled WGS sequence"/>
</dbReference>
<sequence length="69" mass="7045">MTNQPFASVIASAAEVSEGLITHVGARNVATTGQRGTDHRFKLTQATTATAATAATSSSADFPPPQELS</sequence>